<keyword evidence="3" id="KW-0408">Iron</keyword>
<proteinExistence type="predicted"/>
<dbReference type="PROSITE" id="PS51296">
    <property type="entry name" value="RIESKE"/>
    <property type="match status" value="1"/>
</dbReference>
<feature type="domain" description="Rieske" evidence="5">
    <location>
        <begin position="21"/>
        <end position="124"/>
    </location>
</feature>
<dbReference type="SUPFAM" id="SSF50022">
    <property type="entry name" value="ISP domain"/>
    <property type="match status" value="1"/>
</dbReference>
<keyword evidence="4" id="KW-0411">Iron-sulfur</keyword>
<evidence type="ECO:0000256" key="4">
    <source>
        <dbReference type="ARBA" id="ARBA00023014"/>
    </source>
</evidence>
<keyword evidence="2" id="KW-0479">Metal-binding</keyword>
<dbReference type="EMBL" id="LBJM01000036">
    <property type="protein sequence ID" value="RXH40579.1"/>
    <property type="molecule type" value="Genomic_DNA"/>
</dbReference>
<dbReference type="AlphaFoldDB" id="A0A4Q0SQ67"/>
<evidence type="ECO:0000313" key="6">
    <source>
        <dbReference type="EMBL" id="RXH40579.1"/>
    </source>
</evidence>
<evidence type="ECO:0000259" key="5">
    <source>
        <dbReference type="PROSITE" id="PS51296"/>
    </source>
</evidence>
<protein>
    <recommendedName>
        <fullName evidence="5">Rieske domain-containing protein</fullName>
    </recommendedName>
</protein>
<dbReference type="InterPro" id="IPR017941">
    <property type="entry name" value="Rieske_2Fe-2S"/>
</dbReference>
<evidence type="ECO:0000313" key="7">
    <source>
        <dbReference type="Proteomes" id="UP000290565"/>
    </source>
</evidence>
<dbReference type="GO" id="GO:0051537">
    <property type="term" value="F:2 iron, 2 sulfur cluster binding"/>
    <property type="evidence" value="ECO:0007669"/>
    <property type="project" value="UniProtKB-KW"/>
</dbReference>
<comment type="caution">
    <text evidence="6">The sequence shown here is derived from an EMBL/GenBank/DDBJ whole genome shotgun (WGS) entry which is preliminary data.</text>
</comment>
<sequence>MEAATIPDAWKSYRGAPAEGTILCDAHDVGETSLKSIKFGPADFPILIVRSAGTLAAYVNACPHQYLPLDHRGENVLSADGTVLRCTNHSAGFRVQDGTGIEGLGLNCALDAIPIVVDDDGRIRVHAASAA</sequence>
<evidence type="ECO:0000256" key="1">
    <source>
        <dbReference type="ARBA" id="ARBA00022714"/>
    </source>
</evidence>
<dbReference type="Gene3D" id="2.102.10.10">
    <property type="entry name" value="Rieske [2Fe-2S] iron-sulphur domain"/>
    <property type="match status" value="1"/>
</dbReference>
<dbReference type="Pfam" id="PF00355">
    <property type="entry name" value="Rieske"/>
    <property type="match status" value="1"/>
</dbReference>
<name>A0A4Q0SQ67_9BRAD</name>
<dbReference type="RefSeq" id="WP_206734312.1">
    <property type="nucleotide sequence ID" value="NZ_CP022221.1"/>
</dbReference>
<dbReference type="InterPro" id="IPR036922">
    <property type="entry name" value="Rieske_2Fe-2S_sf"/>
</dbReference>
<evidence type="ECO:0000256" key="3">
    <source>
        <dbReference type="ARBA" id="ARBA00023004"/>
    </source>
</evidence>
<reference evidence="6 7" key="1">
    <citation type="submission" date="2015-04" db="EMBL/GenBank/DDBJ databases">
        <title>Comparative genomics of rhizobia nodulating Arachis hypogaea in China.</title>
        <authorList>
            <person name="Li Y."/>
        </authorList>
    </citation>
    <scope>NUCLEOTIDE SEQUENCE [LARGE SCALE GENOMIC DNA]</scope>
    <source>
        <strain evidence="6 7">CCBAU 51787</strain>
    </source>
</reference>
<gene>
    <name evidence="6" type="ORF">XH94_12385</name>
</gene>
<keyword evidence="1" id="KW-0001">2Fe-2S</keyword>
<dbReference type="Proteomes" id="UP000290565">
    <property type="component" value="Unassembled WGS sequence"/>
</dbReference>
<organism evidence="6 7">
    <name type="scientific">Bradyrhizobium zhanjiangense</name>
    <dbReference type="NCBI Taxonomy" id="1325107"/>
    <lineage>
        <taxon>Bacteria</taxon>
        <taxon>Pseudomonadati</taxon>
        <taxon>Pseudomonadota</taxon>
        <taxon>Alphaproteobacteria</taxon>
        <taxon>Hyphomicrobiales</taxon>
        <taxon>Nitrobacteraceae</taxon>
        <taxon>Bradyrhizobium</taxon>
    </lineage>
</organism>
<accession>A0A4Q0SQ67</accession>
<evidence type="ECO:0000256" key="2">
    <source>
        <dbReference type="ARBA" id="ARBA00022723"/>
    </source>
</evidence>
<dbReference type="GO" id="GO:0046872">
    <property type="term" value="F:metal ion binding"/>
    <property type="evidence" value="ECO:0007669"/>
    <property type="project" value="UniProtKB-KW"/>
</dbReference>